<dbReference type="KEGG" id="pamo:BAR1_06050"/>
<organism evidence="2 3">
    <name type="scientific">Profundibacter amoris</name>
    <dbReference type="NCBI Taxonomy" id="2171755"/>
    <lineage>
        <taxon>Bacteria</taxon>
        <taxon>Pseudomonadati</taxon>
        <taxon>Pseudomonadota</taxon>
        <taxon>Alphaproteobacteria</taxon>
        <taxon>Rhodobacterales</taxon>
        <taxon>Paracoccaceae</taxon>
        <taxon>Profundibacter</taxon>
    </lineage>
</organism>
<dbReference type="AlphaFoldDB" id="A0A347UFA8"/>
<dbReference type="Pfam" id="PF10858">
    <property type="entry name" value="DUF2659"/>
    <property type="match status" value="1"/>
</dbReference>
<protein>
    <recommendedName>
        <fullName evidence="4">Tetratricopeptide repeat-like domain-containing protein</fullName>
    </recommendedName>
</protein>
<evidence type="ECO:0008006" key="4">
    <source>
        <dbReference type="Google" id="ProtNLM"/>
    </source>
</evidence>
<evidence type="ECO:0000313" key="3">
    <source>
        <dbReference type="Proteomes" id="UP000261704"/>
    </source>
</evidence>
<dbReference type="RefSeq" id="WP_118942193.1">
    <property type="nucleotide sequence ID" value="NZ_CP032125.1"/>
</dbReference>
<dbReference type="EMBL" id="CP032125">
    <property type="protein sequence ID" value="AXX97536.1"/>
    <property type="molecule type" value="Genomic_DNA"/>
</dbReference>
<proteinExistence type="predicted"/>
<keyword evidence="1" id="KW-0812">Transmembrane</keyword>
<name>A0A347UFA8_9RHOB</name>
<keyword evidence="1" id="KW-0472">Membrane</keyword>
<keyword evidence="3" id="KW-1185">Reference proteome</keyword>
<reference evidence="2 3" key="1">
    <citation type="submission" date="2018-09" db="EMBL/GenBank/DDBJ databases">
        <title>Profundibacter amoris BAR1 gen. nov., sp. nov., a new member of the Roseobacter clade isolated at Lokis Castle Vent Field on the Arctic Mid-Oceanic Ridge.</title>
        <authorList>
            <person name="Le Moine Bauer S."/>
            <person name="Sjoeberg A.G."/>
            <person name="L'Haridon S."/>
            <person name="Stokke R."/>
            <person name="Roalkvam I."/>
            <person name="Steen I.H."/>
            <person name="Dahle H."/>
        </authorList>
    </citation>
    <scope>NUCLEOTIDE SEQUENCE [LARGE SCALE GENOMIC DNA]</scope>
    <source>
        <strain evidence="2 3">BAR1</strain>
    </source>
</reference>
<keyword evidence="1" id="KW-1133">Transmembrane helix</keyword>
<dbReference type="InterPro" id="IPR022588">
    <property type="entry name" value="DUF2659"/>
</dbReference>
<gene>
    <name evidence="2" type="ORF">BAR1_06050</name>
</gene>
<dbReference type="Proteomes" id="UP000261704">
    <property type="component" value="Chromosome"/>
</dbReference>
<accession>A0A347UFA8</accession>
<sequence length="218" mass="23007">MSETDSFIEEVTEEVRRDKLFALMRKYGWIAILAVLLIVGGAAYNEWRKASEAAAAQALGDSLIAALEIEDATARAAALAKITAESDGANAVVSLLASAEAQNSGNAERAVSALAKLENAPELAPAYREMAVLKQVLLSGTDMPIAERRSKLTSLAVAGAPFRLLAEEQLAMLDIEEGKKDAAISRLQDIINDVEVSAGLRSRASQLIVVLGGKAEAS</sequence>
<evidence type="ECO:0000313" key="2">
    <source>
        <dbReference type="EMBL" id="AXX97536.1"/>
    </source>
</evidence>
<dbReference type="OrthoDB" id="7173339at2"/>
<evidence type="ECO:0000256" key="1">
    <source>
        <dbReference type="SAM" id="Phobius"/>
    </source>
</evidence>
<feature type="transmembrane region" description="Helical" evidence="1">
    <location>
        <begin position="27"/>
        <end position="44"/>
    </location>
</feature>